<evidence type="ECO:0000313" key="2">
    <source>
        <dbReference type="Proteomes" id="UP001187531"/>
    </source>
</evidence>
<reference evidence="1" key="1">
    <citation type="submission" date="2023-07" db="EMBL/GenBank/DDBJ databases">
        <title>Chromosome-level genome assembly of Artemia franciscana.</title>
        <authorList>
            <person name="Jo E."/>
        </authorList>
    </citation>
    <scope>NUCLEOTIDE SEQUENCE</scope>
    <source>
        <tissue evidence="1">Whole body</tissue>
    </source>
</reference>
<dbReference type="AlphaFoldDB" id="A0AA88KW13"/>
<protein>
    <submittedName>
        <fullName evidence="1">Uncharacterized protein</fullName>
    </submittedName>
</protein>
<dbReference type="Proteomes" id="UP001187531">
    <property type="component" value="Unassembled WGS sequence"/>
</dbReference>
<keyword evidence="2" id="KW-1185">Reference proteome</keyword>
<proteinExistence type="predicted"/>
<name>A0AA88KW13_ARTSF</name>
<accession>A0AA88KW13</accession>
<comment type="caution">
    <text evidence="1">The sequence shown here is derived from an EMBL/GenBank/DDBJ whole genome shotgun (WGS) entry which is preliminary data.</text>
</comment>
<gene>
    <name evidence="1" type="ORF">QYM36_013114</name>
</gene>
<sequence>MRKIHNVPDEHKVPTLQIELEDVLKGIPTDPETFSSMWDIFKTVTSVFDEAQLRQMLVTVGYFDEKEYSFIKEAKNVQRNLVAGAQTLEEYCNDFLNRFIFPLANDLLEEIRIFVLAFDKPCYQSGGNAFTQGKRSSKDEFSRFLKVIDTDISDSFL</sequence>
<dbReference type="EMBL" id="JAVRJZ010000017">
    <property type="protein sequence ID" value="KAK2709333.1"/>
    <property type="molecule type" value="Genomic_DNA"/>
</dbReference>
<evidence type="ECO:0000313" key="1">
    <source>
        <dbReference type="EMBL" id="KAK2709333.1"/>
    </source>
</evidence>
<organism evidence="1 2">
    <name type="scientific">Artemia franciscana</name>
    <name type="common">Brine shrimp</name>
    <name type="synonym">Artemia sanfranciscana</name>
    <dbReference type="NCBI Taxonomy" id="6661"/>
    <lineage>
        <taxon>Eukaryota</taxon>
        <taxon>Metazoa</taxon>
        <taxon>Ecdysozoa</taxon>
        <taxon>Arthropoda</taxon>
        <taxon>Crustacea</taxon>
        <taxon>Branchiopoda</taxon>
        <taxon>Anostraca</taxon>
        <taxon>Artemiidae</taxon>
        <taxon>Artemia</taxon>
    </lineage>
</organism>